<dbReference type="PANTHER" id="PTHR21198">
    <property type="entry name" value="GLUTAMATE RACEMASE"/>
    <property type="match status" value="1"/>
</dbReference>
<dbReference type="SUPFAM" id="SSF53681">
    <property type="entry name" value="Aspartate/glutamate racemase"/>
    <property type="match status" value="2"/>
</dbReference>
<keyword evidence="2" id="KW-0413">Isomerase</keyword>
<dbReference type="NCBIfam" id="TIGR00035">
    <property type="entry name" value="asp_race"/>
    <property type="match status" value="1"/>
</dbReference>
<keyword evidence="4" id="KW-1185">Reference proteome</keyword>
<dbReference type="PANTHER" id="PTHR21198:SF7">
    <property type="entry name" value="ASPARTATE-GLUTAMATE RACEMASE FAMILY"/>
    <property type="match status" value="1"/>
</dbReference>
<dbReference type="OrthoDB" id="9803739at2"/>
<evidence type="ECO:0000256" key="2">
    <source>
        <dbReference type="ARBA" id="ARBA00023235"/>
    </source>
</evidence>
<comment type="caution">
    <text evidence="3">The sequence shown here is derived from an EMBL/GenBank/DDBJ whole genome shotgun (WGS) entry which is preliminary data.</text>
</comment>
<reference evidence="3 4" key="1">
    <citation type="submission" date="2013-03" db="EMBL/GenBank/DDBJ databases">
        <title>The Genome Sequence of Enterococcus saccharolyticus ATCC_43076 (Illumina only assembly).</title>
        <authorList>
            <consortium name="The Broad Institute Genomics Platform"/>
            <consortium name="The Broad Institute Genome Sequencing Center for Infectious Disease"/>
            <person name="Earl A."/>
            <person name="Russ C."/>
            <person name="Gilmore M."/>
            <person name="Surin D."/>
            <person name="Walker B."/>
            <person name="Young S."/>
            <person name="Zeng Q."/>
            <person name="Gargeya S."/>
            <person name="Fitzgerald M."/>
            <person name="Haas B."/>
            <person name="Abouelleil A."/>
            <person name="Allen A.W."/>
            <person name="Alvarado L."/>
            <person name="Arachchi H.M."/>
            <person name="Berlin A.M."/>
            <person name="Chapman S.B."/>
            <person name="Gainer-Dewar J."/>
            <person name="Goldberg J."/>
            <person name="Griggs A."/>
            <person name="Gujja S."/>
            <person name="Hansen M."/>
            <person name="Howarth C."/>
            <person name="Imamovic A."/>
            <person name="Ireland A."/>
            <person name="Larimer J."/>
            <person name="McCowan C."/>
            <person name="Murphy C."/>
            <person name="Pearson M."/>
            <person name="Poon T.W."/>
            <person name="Priest M."/>
            <person name="Roberts A."/>
            <person name="Saif S."/>
            <person name="Shea T."/>
            <person name="Sisk P."/>
            <person name="Sykes S."/>
            <person name="Wortman J."/>
            <person name="Nusbaum C."/>
            <person name="Birren B."/>
        </authorList>
    </citation>
    <scope>NUCLEOTIDE SEQUENCE [LARGE SCALE GENOMIC DNA]</scope>
    <source>
        <strain evidence="3 4">ATCC 43076</strain>
    </source>
</reference>
<dbReference type="AlphaFoldDB" id="S0JMB8"/>
<dbReference type="PATRIC" id="fig|1139996.3.peg.1515"/>
<dbReference type="InterPro" id="IPR004380">
    <property type="entry name" value="Asp_race"/>
</dbReference>
<sequence>MKNFFAILGGMGTLATESFVHVLNERTPNHSDQDYLNYVLINHATVPDRTAFILGKSEKSPVAALKEDIRQYSTLEPRFFVLTCNTAHHFYDELVETTTTPLLHMPRLAVQAVLKKFADLERPIRVGVLATEGTIQSKVYENELNSYTNIETIIPNQEIQQQVTHLIYRDIKERNFLNQELYFSILDQMIREQQCDVVLLGCTELSLMQESTKNAAYSVIDAQSELVDETIRLALEYRQADS</sequence>
<evidence type="ECO:0000313" key="4">
    <source>
        <dbReference type="Proteomes" id="UP000014136"/>
    </source>
</evidence>
<dbReference type="Gene3D" id="3.40.50.1860">
    <property type="match status" value="2"/>
</dbReference>
<dbReference type="STRING" id="41997.RV16_GL001780"/>
<comment type="similarity">
    <text evidence="1">Belongs to the aspartate/glutamate racemases family.</text>
</comment>
<name>S0JMB8_9ENTE</name>
<organism evidence="3 4">
    <name type="scientific">Enterococcus saccharolyticus subsp. saccharolyticus ATCC 43076</name>
    <dbReference type="NCBI Taxonomy" id="1139996"/>
    <lineage>
        <taxon>Bacteria</taxon>
        <taxon>Bacillati</taxon>
        <taxon>Bacillota</taxon>
        <taxon>Bacilli</taxon>
        <taxon>Lactobacillales</taxon>
        <taxon>Enterococcaceae</taxon>
        <taxon>Enterococcus</taxon>
    </lineage>
</organism>
<dbReference type="InterPro" id="IPR015942">
    <property type="entry name" value="Asp/Glu/hydantoin_racemase"/>
</dbReference>
<dbReference type="HOGENOM" id="CLU_055360_2_2_9"/>
<dbReference type="EMBL" id="AHYT01000005">
    <property type="protein sequence ID" value="EOT29008.1"/>
    <property type="molecule type" value="Genomic_DNA"/>
</dbReference>
<dbReference type="Pfam" id="PF01177">
    <property type="entry name" value="Asp_Glu_race"/>
    <property type="match status" value="1"/>
</dbReference>
<accession>S0JMB8</accession>
<protein>
    <recommendedName>
        <fullName evidence="5">Aspartate racemase</fullName>
    </recommendedName>
</protein>
<dbReference type="GO" id="GO:0047661">
    <property type="term" value="F:amino-acid racemase activity"/>
    <property type="evidence" value="ECO:0007669"/>
    <property type="project" value="InterPro"/>
</dbReference>
<proteinExistence type="inferred from homology"/>
<evidence type="ECO:0000256" key="1">
    <source>
        <dbReference type="ARBA" id="ARBA00007847"/>
    </source>
</evidence>
<evidence type="ECO:0008006" key="5">
    <source>
        <dbReference type="Google" id="ProtNLM"/>
    </source>
</evidence>
<dbReference type="InterPro" id="IPR001920">
    <property type="entry name" value="Asp/Glu_race"/>
</dbReference>
<dbReference type="eggNOG" id="COG1794">
    <property type="taxonomic scope" value="Bacteria"/>
</dbReference>
<evidence type="ECO:0000313" key="3">
    <source>
        <dbReference type="EMBL" id="EOT29008.1"/>
    </source>
</evidence>
<gene>
    <name evidence="3" type="ORF">OMQ_01530</name>
</gene>
<dbReference type="InterPro" id="IPR033134">
    <property type="entry name" value="Asp/Glu_racemase_AS_2"/>
</dbReference>
<dbReference type="PROSITE" id="PS00924">
    <property type="entry name" value="ASP_GLU_RACEMASE_2"/>
    <property type="match status" value="1"/>
</dbReference>
<dbReference type="RefSeq" id="WP_016175325.1">
    <property type="nucleotide sequence ID" value="NZ_KE136389.1"/>
</dbReference>
<dbReference type="Proteomes" id="UP000014136">
    <property type="component" value="Unassembled WGS sequence"/>
</dbReference>